<protein>
    <submittedName>
        <fullName evidence="1">Uncharacterized protein</fullName>
    </submittedName>
</protein>
<organism evidence="1 2">
    <name type="scientific">Glycomyces luteolus</name>
    <dbReference type="NCBI Taxonomy" id="2670330"/>
    <lineage>
        <taxon>Bacteria</taxon>
        <taxon>Bacillati</taxon>
        <taxon>Actinomycetota</taxon>
        <taxon>Actinomycetes</taxon>
        <taxon>Glycomycetales</taxon>
        <taxon>Glycomycetaceae</taxon>
        <taxon>Glycomyces</taxon>
    </lineage>
</organism>
<dbReference type="RefSeq" id="WP_270109603.1">
    <property type="nucleotide sequence ID" value="NZ_JAPZVP010000006.1"/>
</dbReference>
<evidence type="ECO:0000313" key="1">
    <source>
        <dbReference type="EMBL" id="MDA1359728.1"/>
    </source>
</evidence>
<sequence>MVEAASDKVPEIARMDDAQPYDARDEVLTRWGADLYRVIPGSLERPSANLNQLALLARSIDGYLRRDLGFGIGDVGEVVLRRISGVAEALAPHWPNGEMAPARATPSITEPELLAAGTLPVMPDFLEACEDSDRAQLVVERYFLPPAELKFRPSDPLAVFGSAIGVMRRGNALWLPAGNLVESLLAIGANLAEHAAGMGTRADEVFHRNVFGHVARLLEGSGHTILGPISAGSSSPIHSLNVFGERQILALDVATGLTPELVQARLEDGARTLEQIRPGIEVRSPVRSWTIPQDAEIVHLQVSAGPTAGHPIGAGYALATMEDLEWILYSTQENREDFWYFVRDLANPPGIAGVFAWDLIDMWEVWKPSKSFYTGGVTVNSMLFSPHAAAAEWAEAAKSAATERALQRLALPPLREWPNVVIESPRRSVVGDMNQGQCYQILPWSVPVAIARLDPDGPPAEGGTLWDLATGIAWKLTHSADAFQTAASASALGSVRIEFKHQDRASGPALSLESLEGGILTFGWDSRLQMALGESSFGIETMCGELIAQAFEQGQRTSFTRAWEAAPPGIRADGYSLRQQARHLPDPLTSHESLRNDMRRKLAAHLLAEGVSPGSLTGDAAKFFESETVFPWLKQQFHHEIAHLQGEDLAMFAATQLECANRKRSMLDRRLSWRQGFAVRGDDGMSQEREQVARSTRVISFILEEALASPPAGETRVDDFQWSKALATADLCIDSCFRSDALHHQLAKTSLEISNLHELNVLDSEEATDVDMAAYQSARSNAMRPEPVPIATDQHIADSDLEDDQARAILDQLPQFASIDSAMKSSLGFGIDALAGVLNVATQWEATDHTPVARTTPEAFISEATDLAVGATTGEYAAALDWLTLRGSDLSAEPIRHWETERRSNRVTTRPFIEHGDSIWVMPWTAETALKIFTVYLEDGRLPWPNTILPQPLSKALDAYRYERNLALEKDCVTALADLGFIVQGSIKPEKAQYFGIDHLSGEIDALCIDSQRSRIWVIEAKDPYTPYSAYQTRRLINDFLRPKKYVDKLVIKVSDIQRNAVSVAAKLHAPDPGRSWSIHGLMVTRHVEAAAFAVEPKVPFCTVNDLTEMVDQEELPG</sequence>
<name>A0A9X3ST05_9ACTN</name>
<accession>A0A9X3ST05</accession>
<dbReference type="Proteomes" id="UP001146067">
    <property type="component" value="Unassembled WGS sequence"/>
</dbReference>
<keyword evidence="2" id="KW-1185">Reference proteome</keyword>
<comment type="caution">
    <text evidence="1">The sequence shown here is derived from an EMBL/GenBank/DDBJ whole genome shotgun (WGS) entry which is preliminary data.</text>
</comment>
<proteinExistence type="predicted"/>
<dbReference type="EMBL" id="JAPZVP010000006">
    <property type="protein sequence ID" value="MDA1359728.1"/>
    <property type="molecule type" value="Genomic_DNA"/>
</dbReference>
<dbReference type="AlphaFoldDB" id="A0A9X3ST05"/>
<gene>
    <name evidence="1" type="ORF">O1R50_08850</name>
</gene>
<reference evidence="1" key="1">
    <citation type="submission" date="2022-12" db="EMBL/GenBank/DDBJ databases">
        <title>Gycomyces niveus sp.nov.,a novel actinomycete isolated from soil in Shouguan.</title>
        <authorList>
            <person name="Yang X."/>
        </authorList>
    </citation>
    <scope>NUCLEOTIDE SEQUENCE</scope>
    <source>
        <strain evidence="1">NEAU-A15</strain>
    </source>
</reference>
<evidence type="ECO:0000313" key="2">
    <source>
        <dbReference type="Proteomes" id="UP001146067"/>
    </source>
</evidence>